<keyword evidence="2" id="KW-0472">Membrane</keyword>
<dbReference type="Proteomes" id="UP000492821">
    <property type="component" value="Unassembled WGS sequence"/>
</dbReference>
<reference evidence="3" key="1">
    <citation type="journal article" date="2013" name="Genetics">
        <title>The draft genome and transcriptome of Panagrellus redivivus are shaped by the harsh demands of a free-living lifestyle.</title>
        <authorList>
            <person name="Srinivasan J."/>
            <person name="Dillman A.R."/>
            <person name="Macchietto M.G."/>
            <person name="Heikkinen L."/>
            <person name="Lakso M."/>
            <person name="Fracchia K.M."/>
            <person name="Antoshechkin I."/>
            <person name="Mortazavi A."/>
            <person name="Wong G."/>
            <person name="Sternberg P.W."/>
        </authorList>
    </citation>
    <scope>NUCLEOTIDE SEQUENCE [LARGE SCALE GENOMIC DNA]</scope>
    <source>
        <strain evidence="3">MT8872</strain>
    </source>
</reference>
<evidence type="ECO:0000256" key="2">
    <source>
        <dbReference type="SAM" id="Phobius"/>
    </source>
</evidence>
<dbReference type="AlphaFoldDB" id="A0A7E4VIM2"/>
<feature type="compositionally biased region" description="Basic and acidic residues" evidence="1">
    <location>
        <begin position="179"/>
        <end position="190"/>
    </location>
</feature>
<evidence type="ECO:0000256" key="1">
    <source>
        <dbReference type="SAM" id="MobiDB-lite"/>
    </source>
</evidence>
<feature type="region of interest" description="Disordered" evidence="1">
    <location>
        <begin position="33"/>
        <end position="122"/>
    </location>
</feature>
<feature type="compositionally biased region" description="Basic and acidic residues" evidence="1">
    <location>
        <begin position="274"/>
        <end position="290"/>
    </location>
</feature>
<reference evidence="4" key="2">
    <citation type="submission" date="2020-10" db="UniProtKB">
        <authorList>
            <consortium name="WormBaseParasite"/>
        </authorList>
    </citation>
    <scope>IDENTIFICATION</scope>
</reference>
<name>A0A7E4VIM2_PANRE</name>
<organism evidence="3 4">
    <name type="scientific">Panagrellus redivivus</name>
    <name type="common">Microworm</name>
    <dbReference type="NCBI Taxonomy" id="6233"/>
    <lineage>
        <taxon>Eukaryota</taxon>
        <taxon>Metazoa</taxon>
        <taxon>Ecdysozoa</taxon>
        <taxon>Nematoda</taxon>
        <taxon>Chromadorea</taxon>
        <taxon>Rhabditida</taxon>
        <taxon>Tylenchina</taxon>
        <taxon>Panagrolaimomorpha</taxon>
        <taxon>Panagrolaimoidea</taxon>
        <taxon>Panagrolaimidae</taxon>
        <taxon>Panagrellus</taxon>
    </lineage>
</organism>
<feature type="region of interest" description="Disordered" evidence="1">
    <location>
        <begin position="254"/>
        <end position="290"/>
    </location>
</feature>
<evidence type="ECO:0000313" key="3">
    <source>
        <dbReference type="Proteomes" id="UP000492821"/>
    </source>
</evidence>
<feature type="region of interest" description="Disordered" evidence="1">
    <location>
        <begin position="169"/>
        <end position="208"/>
    </location>
</feature>
<evidence type="ECO:0000313" key="4">
    <source>
        <dbReference type="WBParaSite" id="Pan_g21378.t1"/>
    </source>
</evidence>
<keyword evidence="2" id="KW-1133">Transmembrane helix</keyword>
<accession>A0A7E4VIM2</accession>
<feature type="compositionally biased region" description="Polar residues" evidence="1">
    <location>
        <begin position="38"/>
        <end position="54"/>
    </location>
</feature>
<feature type="transmembrane region" description="Helical" evidence="2">
    <location>
        <begin position="6"/>
        <end position="29"/>
    </location>
</feature>
<feature type="compositionally biased region" description="Basic and acidic residues" evidence="1">
    <location>
        <begin position="60"/>
        <end position="75"/>
    </location>
</feature>
<sequence length="338" mass="36618">MQADTIGLWGLALPIITVGTAITLTLACANGMKPKKPSSGQNMAESKTQSSTPRQPAVKQKPEGNRLQRLFRESRTNTTSGEKTSHQERAPEVSFQQTTESSYGAEEKQPPLPPGTKIIYPPKFTDRATAPKIEAEFEAPVSAGMELSMPVESVKVPEPKEAIKATTELKEGTAGTKEVTAKDKTKDKSKPLSAMNPASTKDGNDGAVSNTYANIPEINTVTKGPETLAKLAQITTTDANTKLPTATNRATCLKDPTASVDPEEQFKVQPRKHPVGELKPRKFRKEEKARKIEAGMCKPAKEYPTMDDVMSDWESDKAVTAPSEPIEGQCELIKAKAK</sequence>
<dbReference type="WBParaSite" id="Pan_g21378.t1">
    <property type="protein sequence ID" value="Pan_g21378.t1"/>
    <property type="gene ID" value="Pan_g21378"/>
</dbReference>
<proteinExistence type="predicted"/>
<feature type="compositionally biased region" description="Polar residues" evidence="1">
    <location>
        <begin position="196"/>
        <end position="208"/>
    </location>
</feature>
<keyword evidence="2" id="KW-0812">Transmembrane</keyword>
<protein>
    <submittedName>
        <fullName evidence="4">Uncharacterized protein</fullName>
    </submittedName>
</protein>
<keyword evidence="3" id="KW-1185">Reference proteome</keyword>